<dbReference type="RefSeq" id="XP_070880299.1">
    <property type="nucleotide sequence ID" value="XM_071031803.1"/>
</dbReference>
<gene>
    <name evidence="1" type="ORF">BJX67DRAFT_376065</name>
</gene>
<name>A0ABR4L400_9EURO</name>
<sequence>MKALYHEIKTRKSEIWGDWARPDRPTSVEFQIARHGGRSSAIDLLPHLLQRSKNESSREADRMIHAVYEASYLRAENAYYRKVRRAAVLFNSDVATALLGREALPRLRGGLCQIDNWFRADAQHGASLAPAAGTSQLRTAVDDYSVALDRVTASYQLLRQAHEEFSAALKRIDQEYADFFSVQLSNDPPEF</sequence>
<accession>A0ABR4L400</accession>
<evidence type="ECO:0000313" key="1">
    <source>
        <dbReference type="EMBL" id="KAL2859121.1"/>
    </source>
</evidence>
<organism evidence="1 2">
    <name type="scientific">Aspergillus lucknowensis</name>
    <dbReference type="NCBI Taxonomy" id="176173"/>
    <lineage>
        <taxon>Eukaryota</taxon>
        <taxon>Fungi</taxon>
        <taxon>Dikarya</taxon>
        <taxon>Ascomycota</taxon>
        <taxon>Pezizomycotina</taxon>
        <taxon>Eurotiomycetes</taxon>
        <taxon>Eurotiomycetidae</taxon>
        <taxon>Eurotiales</taxon>
        <taxon>Aspergillaceae</taxon>
        <taxon>Aspergillus</taxon>
        <taxon>Aspergillus subgen. Nidulantes</taxon>
    </lineage>
</organism>
<dbReference type="Proteomes" id="UP001610432">
    <property type="component" value="Unassembled WGS sequence"/>
</dbReference>
<comment type="caution">
    <text evidence="1">The sequence shown here is derived from an EMBL/GenBank/DDBJ whole genome shotgun (WGS) entry which is preliminary data.</text>
</comment>
<proteinExistence type="predicted"/>
<dbReference type="GeneID" id="98146875"/>
<evidence type="ECO:0000313" key="2">
    <source>
        <dbReference type="Proteomes" id="UP001610432"/>
    </source>
</evidence>
<keyword evidence="2" id="KW-1185">Reference proteome</keyword>
<dbReference type="EMBL" id="JBFXLQ010000177">
    <property type="protein sequence ID" value="KAL2859121.1"/>
    <property type="molecule type" value="Genomic_DNA"/>
</dbReference>
<protein>
    <submittedName>
        <fullName evidence="1">Uncharacterized protein</fullName>
    </submittedName>
</protein>
<reference evidence="1 2" key="1">
    <citation type="submission" date="2024-07" db="EMBL/GenBank/DDBJ databases">
        <title>Section-level genome sequencing and comparative genomics of Aspergillus sections Usti and Cavernicolus.</title>
        <authorList>
            <consortium name="Lawrence Berkeley National Laboratory"/>
            <person name="Nybo J.L."/>
            <person name="Vesth T.C."/>
            <person name="Theobald S."/>
            <person name="Frisvad J.C."/>
            <person name="Larsen T.O."/>
            <person name="Kjaerboelling I."/>
            <person name="Rothschild-Mancinelli K."/>
            <person name="Lyhne E.K."/>
            <person name="Kogle M.E."/>
            <person name="Barry K."/>
            <person name="Clum A."/>
            <person name="Na H."/>
            <person name="Ledsgaard L."/>
            <person name="Lin J."/>
            <person name="Lipzen A."/>
            <person name="Kuo A."/>
            <person name="Riley R."/>
            <person name="Mondo S."/>
            <person name="Labutti K."/>
            <person name="Haridas S."/>
            <person name="Pangalinan J."/>
            <person name="Salamov A.A."/>
            <person name="Simmons B.A."/>
            <person name="Magnuson J.K."/>
            <person name="Chen J."/>
            <person name="Drula E."/>
            <person name="Henrissat B."/>
            <person name="Wiebenga A."/>
            <person name="Lubbers R.J."/>
            <person name="Gomes A.C."/>
            <person name="Macurrencykelacurrency M.R."/>
            <person name="Stajich J."/>
            <person name="Grigoriev I.V."/>
            <person name="Mortensen U.H."/>
            <person name="De Vries R.P."/>
            <person name="Baker S.E."/>
            <person name="Andersen M.R."/>
        </authorList>
    </citation>
    <scope>NUCLEOTIDE SEQUENCE [LARGE SCALE GENOMIC DNA]</scope>
    <source>
        <strain evidence="1 2">CBS 449.75</strain>
    </source>
</reference>